<comment type="caution">
    <text evidence="2">The sequence shown here is derived from an EMBL/GenBank/DDBJ whole genome shotgun (WGS) entry which is preliminary data.</text>
</comment>
<dbReference type="EMBL" id="BONJ01000026">
    <property type="protein sequence ID" value="GIG16114.1"/>
    <property type="molecule type" value="Genomic_DNA"/>
</dbReference>
<dbReference type="SUPFAM" id="SSF50998">
    <property type="entry name" value="Quinoprotein alcohol dehydrogenase-like"/>
    <property type="match status" value="1"/>
</dbReference>
<dbReference type="AlphaFoldDB" id="A0A8J3PGW5"/>
<organism evidence="2 3">
    <name type="scientific">Catellatospora methionotrophica</name>
    <dbReference type="NCBI Taxonomy" id="121620"/>
    <lineage>
        <taxon>Bacteria</taxon>
        <taxon>Bacillati</taxon>
        <taxon>Actinomycetota</taxon>
        <taxon>Actinomycetes</taxon>
        <taxon>Micromonosporales</taxon>
        <taxon>Micromonosporaceae</taxon>
        <taxon>Catellatospora</taxon>
    </lineage>
</organism>
<sequence length="429" mass="46129">MTAVLIDLGDDWGTGRAPEPEPPAGRRGPLRRAAMLACAVLCALTVTAAAPAPPRRLTELARWFQPVAAISAVGSDTFLVNAMDGVAAYGATDGRLRWRIAGGLIDWVQDTGDVVVLGFAQPESTSSQPRLPLADAVAVDRRTGRVLWRTQAYLEQVAGLLVSYAGDPDRPAVEVRDPATFGLRWRVPGARSFALDRWGTGLWELAADGKLVEHDLASGAVRRSARVPLPPGDKVSVVVSRDAVGIAGRRFDADGFERTTDTLWYARADLAPVGGENRWPWVVDCGAGTSCAYPLDRGKPQLIDTATGTPIRPLEDTRHVGSPAGLLLFEAGDEVGSKIRARVEPMRHQERTDVAGWQVLSVTEQVAHVLGRVDQARTATHLAELTADGMRPLGRQPYVLMQCVSVPHALLCTTTGGDVVIWRVGRERA</sequence>
<protein>
    <submittedName>
        <fullName evidence="2">Uncharacterized protein</fullName>
    </submittedName>
</protein>
<evidence type="ECO:0000313" key="3">
    <source>
        <dbReference type="Proteomes" id="UP000660339"/>
    </source>
</evidence>
<evidence type="ECO:0000256" key="1">
    <source>
        <dbReference type="SAM" id="MobiDB-lite"/>
    </source>
</evidence>
<dbReference type="InterPro" id="IPR011047">
    <property type="entry name" value="Quinoprotein_ADH-like_sf"/>
</dbReference>
<dbReference type="RefSeq" id="WP_166387608.1">
    <property type="nucleotide sequence ID" value="NZ_BAAATT010000010.1"/>
</dbReference>
<reference evidence="2" key="1">
    <citation type="submission" date="2021-01" db="EMBL/GenBank/DDBJ databases">
        <title>Whole genome shotgun sequence of Catellatospora methionotrophica NBRC 14553.</title>
        <authorList>
            <person name="Komaki H."/>
            <person name="Tamura T."/>
        </authorList>
    </citation>
    <scope>NUCLEOTIDE SEQUENCE</scope>
    <source>
        <strain evidence="2">NBRC 14553</strain>
    </source>
</reference>
<feature type="region of interest" description="Disordered" evidence="1">
    <location>
        <begin position="6"/>
        <end position="28"/>
    </location>
</feature>
<evidence type="ECO:0000313" key="2">
    <source>
        <dbReference type="EMBL" id="GIG16114.1"/>
    </source>
</evidence>
<name>A0A8J3PGW5_9ACTN</name>
<gene>
    <name evidence="2" type="ORF">Cme02nite_44460</name>
</gene>
<proteinExistence type="predicted"/>
<dbReference type="Proteomes" id="UP000660339">
    <property type="component" value="Unassembled WGS sequence"/>
</dbReference>
<keyword evidence="3" id="KW-1185">Reference proteome</keyword>
<accession>A0A8J3PGW5</accession>